<dbReference type="InterPro" id="IPR041698">
    <property type="entry name" value="Methyltransf_25"/>
</dbReference>
<evidence type="ECO:0000256" key="2">
    <source>
        <dbReference type="ARBA" id="ARBA00022679"/>
    </source>
</evidence>
<evidence type="ECO:0000313" key="5">
    <source>
        <dbReference type="Proteomes" id="UP000660611"/>
    </source>
</evidence>
<dbReference type="AlphaFoldDB" id="A0A919PLZ1"/>
<dbReference type="GO" id="GO:0032259">
    <property type="term" value="P:methylation"/>
    <property type="evidence" value="ECO:0007669"/>
    <property type="project" value="UniProtKB-KW"/>
</dbReference>
<protein>
    <recommendedName>
        <fullName evidence="3">Methyltransferase domain-containing protein</fullName>
    </recommendedName>
</protein>
<keyword evidence="5" id="KW-1185">Reference proteome</keyword>
<evidence type="ECO:0000256" key="1">
    <source>
        <dbReference type="ARBA" id="ARBA00022603"/>
    </source>
</evidence>
<dbReference type="Proteomes" id="UP000660611">
    <property type="component" value="Unassembled WGS sequence"/>
</dbReference>
<dbReference type="SUPFAM" id="SSF53335">
    <property type="entry name" value="S-adenosyl-L-methionine-dependent methyltransferases"/>
    <property type="match status" value="1"/>
</dbReference>
<dbReference type="PANTHER" id="PTHR43861">
    <property type="entry name" value="TRANS-ACONITATE 2-METHYLTRANSFERASE-RELATED"/>
    <property type="match status" value="1"/>
</dbReference>
<sequence>MVGMTVRYDDVLGPLQAAYDARAAWRDGLGKEPWKLEERQAFRDRLAPGTRLLEIGAGTGQDSVYFRDEGFAVVAADLSPAMVERCRAKGLEAHVMDFLRLDVPAGSFDAVYTMNCLLHVPNHDLPTVLAAIRTVLCPGGLFFLGVYGGTDSAEGAIDTDEYMPPRFFSWRTDEQLLGFATAWFDVVDFHVVGEGRGHRFQSLTLRRPDLVGSGSDHAAGDSERPRGYRWTPLYTPLEGVARGEGRRHAADV</sequence>
<dbReference type="InterPro" id="IPR029063">
    <property type="entry name" value="SAM-dependent_MTases_sf"/>
</dbReference>
<evidence type="ECO:0000313" key="4">
    <source>
        <dbReference type="EMBL" id="GIG47101.1"/>
    </source>
</evidence>
<organism evidence="4 5">
    <name type="scientific">Dactylosporangium siamense</name>
    <dbReference type="NCBI Taxonomy" id="685454"/>
    <lineage>
        <taxon>Bacteria</taxon>
        <taxon>Bacillati</taxon>
        <taxon>Actinomycetota</taxon>
        <taxon>Actinomycetes</taxon>
        <taxon>Micromonosporales</taxon>
        <taxon>Micromonosporaceae</taxon>
        <taxon>Dactylosporangium</taxon>
    </lineage>
</organism>
<reference evidence="4" key="1">
    <citation type="submission" date="2021-01" db="EMBL/GenBank/DDBJ databases">
        <title>Whole genome shotgun sequence of Dactylosporangium siamense NBRC 106093.</title>
        <authorList>
            <person name="Komaki H."/>
            <person name="Tamura T."/>
        </authorList>
    </citation>
    <scope>NUCLEOTIDE SEQUENCE</scope>
    <source>
        <strain evidence="4">NBRC 106093</strain>
    </source>
</reference>
<dbReference type="CDD" id="cd02440">
    <property type="entry name" value="AdoMet_MTases"/>
    <property type="match status" value="1"/>
</dbReference>
<dbReference type="Pfam" id="PF13649">
    <property type="entry name" value="Methyltransf_25"/>
    <property type="match status" value="1"/>
</dbReference>
<dbReference type="EMBL" id="BONQ01000081">
    <property type="protein sequence ID" value="GIG47101.1"/>
    <property type="molecule type" value="Genomic_DNA"/>
</dbReference>
<proteinExistence type="predicted"/>
<keyword evidence="2" id="KW-0808">Transferase</keyword>
<accession>A0A919PLZ1</accession>
<dbReference type="GO" id="GO:0008168">
    <property type="term" value="F:methyltransferase activity"/>
    <property type="evidence" value="ECO:0007669"/>
    <property type="project" value="UniProtKB-KW"/>
</dbReference>
<dbReference type="Gene3D" id="3.40.50.150">
    <property type="entry name" value="Vaccinia Virus protein VP39"/>
    <property type="match status" value="1"/>
</dbReference>
<keyword evidence="1" id="KW-0489">Methyltransferase</keyword>
<name>A0A919PLZ1_9ACTN</name>
<comment type="caution">
    <text evidence="4">The sequence shown here is derived from an EMBL/GenBank/DDBJ whole genome shotgun (WGS) entry which is preliminary data.</text>
</comment>
<evidence type="ECO:0000259" key="3">
    <source>
        <dbReference type="Pfam" id="PF13649"/>
    </source>
</evidence>
<gene>
    <name evidence="4" type="ORF">Dsi01nite_051420</name>
</gene>
<feature type="domain" description="Methyltransferase" evidence="3">
    <location>
        <begin position="53"/>
        <end position="140"/>
    </location>
</feature>
<dbReference type="PANTHER" id="PTHR43861:SF1">
    <property type="entry name" value="TRANS-ACONITATE 2-METHYLTRANSFERASE"/>
    <property type="match status" value="1"/>
</dbReference>